<sequence length="209" mass="22192">MRALHRSSLDPGAQFRIVLVISNNSDSGALRYARDHRIPARHLSGRTHQDPDEAIRAALVEHSADLVVTAGYLKKIGPRTEAEFADRIINVHPGLLPRHGGPGMYGRLVHRAVLDAGDAVSGASVHLVSGEYDSGAVLAQAEVPVLPGDTADTLGARVLDAEHTLLPELVRRLAHDRSAFPSVRASGTAAHGEPAEFVIGAPDSDRPPC</sequence>
<dbReference type="InterPro" id="IPR036477">
    <property type="entry name" value="Formyl_transf_N_sf"/>
</dbReference>
<evidence type="ECO:0000313" key="6">
    <source>
        <dbReference type="EMBL" id="NKY26107.1"/>
    </source>
</evidence>
<proteinExistence type="predicted"/>
<name>A0A7X6R2D7_9NOCA</name>
<evidence type="ECO:0000256" key="3">
    <source>
        <dbReference type="ARBA" id="ARBA00022679"/>
    </source>
</evidence>
<evidence type="ECO:0000256" key="2">
    <source>
        <dbReference type="ARBA" id="ARBA00012254"/>
    </source>
</evidence>
<reference evidence="6 7" key="1">
    <citation type="submission" date="2020-04" db="EMBL/GenBank/DDBJ databases">
        <title>MicrobeNet Type strains.</title>
        <authorList>
            <person name="Nicholson A.C."/>
        </authorList>
    </citation>
    <scope>NUCLEOTIDE SEQUENCE [LARGE SCALE GENOMIC DNA]</scope>
    <source>
        <strain evidence="6 7">DSM 44956</strain>
    </source>
</reference>
<dbReference type="InterPro" id="IPR004607">
    <property type="entry name" value="GART"/>
</dbReference>
<gene>
    <name evidence="6" type="ORF">HGB38_07725</name>
</gene>
<dbReference type="EC" id="2.1.2.2" evidence="2"/>
<comment type="caution">
    <text evidence="6">The sequence shown here is derived from an EMBL/GenBank/DDBJ whole genome shotgun (WGS) entry which is preliminary data.</text>
</comment>
<dbReference type="PANTHER" id="PTHR43369">
    <property type="entry name" value="PHOSPHORIBOSYLGLYCINAMIDE FORMYLTRANSFERASE"/>
    <property type="match status" value="1"/>
</dbReference>
<keyword evidence="3 6" id="KW-0808">Transferase</keyword>
<evidence type="ECO:0000256" key="1">
    <source>
        <dbReference type="ARBA" id="ARBA00005054"/>
    </source>
</evidence>
<dbReference type="Pfam" id="PF00551">
    <property type="entry name" value="Formyl_trans_N"/>
    <property type="match status" value="1"/>
</dbReference>
<feature type="domain" description="Formyl transferase N-terminal" evidence="5">
    <location>
        <begin position="4"/>
        <end position="169"/>
    </location>
</feature>
<keyword evidence="7" id="KW-1185">Reference proteome</keyword>
<dbReference type="Proteomes" id="UP000540698">
    <property type="component" value="Unassembled WGS sequence"/>
</dbReference>
<dbReference type="RefSeq" id="WP_062970328.1">
    <property type="nucleotide sequence ID" value="NZ_JAAXOS010000003.1"/>
</dbReference>
<dbReference type="GO" id="GO:0005829">
    <property type="term" value="C:cytosol"/>
    <property type="evidence" value="ECO:0007669"/>
    <property type="project" value="TreeGrafter"/>
</dbReference>
<dbReference type="PANTHER" id="PTHR43369:SF2">
    <property type="entry name" value="PHOSPHORIBOSYLGLYCINAMIDE FORMYLTRANSFERASE"/>
    <property type="match status" value="1"/>
</dbReference>
<keyword evidence="4" id="KW-0658">Purine biosynthesis</keyword>
<dbReference type="InterPro" id="IPR002376">
    <property type="entry name" value="Formyl_transf_N"/>
</dbReference>
<evidence type="ECO:0000256" key="4">
    <source>
        <dbReference type="ARBA" id="ARBA00022755"/>
    </source>
</evidence>
<comment type="pathway">
    <text evidence="1">Purine metabolism; IMP biosynthesis via de novo pathway; N(2)-formyl-N(1)-(5-phospho-D-ribosyl)glycinamide from N(1)-(5-phospho-D-ribosyl)glycinamide (10-formyl THF route): step 1/1.</text>
</comment>
<evidence type="ECO:0000259" key="5">
    <source>
        <dbReference type="Pfam" id="PF00551"/>
    </source>
</evidence>
<dbReference type="Gene3D" id="3.40.50.170">
    <property type="entry name" value="Formyl transferase, N-terminal domain"/>
    <property type="match status" value="1"/>
</dbReference>
<dbReference type="SUPFAM" id="SSF53328">
    <property type="entry name" value="Formyltransferase"/>
    <property type="match status" value="1"/>
</dbReference>
<organism evidence="6 7">
    <name type="scientific">Nocardia gamkensis</name>
    <dbReference type="NCBI Taxonomy" id="352869"/>
    <lineage>
        <taxon>Bacteria</taxon>
        <taxon>Bacillati</taxon>
        <taxon>Actinomycetota</taxon>
        <taxon>Actinomycetes</taxon>
        <taxon>Mycobacteriales</taxon>
        <taxon>Nocardiaceae</taxon>
        <taxon>Nocardia</taxon>
    </lineage>
</organism>
<dbReference type="GO" id="GO:0004644">
    <property type="term" value="F:phosphoribosylglycinamide formyltransferase activity"/>
    <property type="evidence" value="ECO:0007669"/>
    <property type="project" value="UniProtKB-EC"/>
</dbReference>
<dbReference type="CDD" id="cd08645">
    <property type="entry name" value="FMT_core_GART"/>
    <property type="match status" value="1"/>
</dbReference>
<protein>
    <recommendedName>
        <fullName evidence="2">phosphoribosylglycinamide formyltransferase 1</fullName>
        <ecNumber evidence="2">2.1.2.2</ecNumber>
    </recommendedName>
</protein>
<evidence type="ECO:0000313" key="7">
    <source>
        <dbReference type="Proteomes" id="UP000540698"/>
    </source>
</evidence>
<dbReference type="EMBL" id="JAAXOS010000003">
    <property type="protein sequence ID" value="NKY26107.1"/>
    <property type="molecule type" value="Genomic_DNA"/>
</dbReference>
<accession>A0A7X6R2D7</accession>
<dbReference type="AlphaFoldDB" id="A0A7X6R2D7"/>
<dbReference type="GO" id="GO:0006189">
    <property type="term" value="P:'de novo' IMP biosynthetic process"/>
    <property type="evidence" value="ECO:0007669"/>
    <property type="project" value="InterPro"/>
</dbReference>